<protein>
    <recommendedName>
        <fullName evidence="3">DUF4256 domain-containing protein</fullName>
    </recommendedName>
</protein>
<dbReference type="Proteomes" id="UP000219775">
    <property type="component" value="Unassembled WGS sequence"/>
</dbReference>
<evidence type="ECO:0000313" key="1">
    <source>
        <dbReference type="EMBL" id="PEM72310.1"/>
    </source>
</evidence>
<evidence type="ECO:0000313" key="2">
    <source>
        <dbReference type="Proteomes" id="UP000219775"/>
    </source>
</evidence>
<dbReference type="InterPro" id="IPR025352">
    <property type="entry name" value="DUF4256"/>
</dbReference>
<accession>A0A2C3VEC9</accession>
<proteinExistence type="predicted"/>
<reference evidence="1 2" key="1">
    <citation type="submission" date="2017-09" db="EMBL/GenBank/DDBJ databases">
        <title>Large-scale bioinformatics analysis of Bacillus genomes uncovers conserved roles of natural products in bacterial physiology.</title>
        <authorList>
            <consortium name="Agbiome Team Llc"/>
            <person name="Bleich R.M."/>
            <person name="Grubbs K.J."/>
            <person name="Santa Maria K.C."/>
            <person name="Allen S.E."/>
            <person name="Farag S."/>
            <person name="Shank E.A."/>
            <person name="Bowers A."/>
        </authorList>
    </citation>
    <scope>NUCLEOTIDE SEQUENCE [LARGE SCALE GENOMIC DNA]</scope>
    <source>
        <strain evidence="1 2">AFS009893</strain>
    </source>
</reference>
<gene>
    <name evidence="1" type="ORF">CN613_03715</name>
</gene>
<dbReference type="EMBL" id="NUDP01000013">
    <property type="protein sequence ID" value="PEM72310.1"/>
    <property type="molecule type" value="Genomic_DNA"/>
</dbReference>
<dbReference type="AlphaFoldDB" id="A0A2C3VEC9"/>
<sequence length="193" mass="22336">MTKRSKINNKKDLSLEQREELFRALKARFEKNMNRHKGLEWAKVQAKLDANTEKLWSLNEMERTGGEPDVVGHDKEKGEYIFYDCSAESPKGRRSVCYDREGLESRKKHKPENNAIDMATAMGIELLTEEQYRALQKLENFDMKTSSWVQTPSDIRELGGALFCDCRFGHVFVYHNGAESYYAARGFRGSLRV</sequence>
<name>A0A2C3VEC9_9BACI</name>
<dbReference type="RefSeq" id="WP_097847073.1">
    <property type="nucleotide sequence ID" value="NZ_NUAS01000010.1"/>
</dbReference>
<evidence type="ECO:0008006" key="3">
    <source>
        <dbReference type="Google" id="ProtNLM"/>
    </source>
</evidence>
<comment type="caution">
    <text evidence="1">The sequence shown here is derived from an EMBL/GenBank/DDBJ whole genome shotgun (WGS) entry which is preliminary data.</text>
</comment>
<organism evidence="1 2">
    <name type="scientific">Bacillus pseudomycoides</name>
    <dbReference type="NCBI Taxonomy" id="64104"/>
    <lineage>
        <taxon>Bacteria</taxon>
        <taxon>Bacillati</taxon>
        <taxon>Bacillota</taxon>
        <taxon>Bacilli</taxon>
        <taxon>Bacillales</taxon>
        <taxon>Bacillaceae</taxon>
        <taxon>Bacillus</taxon>
        <taxon>Bacillus cereus group</taxon>
    </lineage>
</organism>
<dbReference type="Pfam" id="PF14066">
    <property type="entry name" value="DUF4256"/>
    <property type="match status" value="1"/>
</dbReference>